<evidence type="ECO:0000256" key="10">
    <source>
        <dbReference type="RuleBase" id="RU364014"/>
    </source>
</evidence>
<dbReference type="Pfam" id="PF24105">
    <property type="entry name" value="Beta-prop_CAF1B_HIR1"/>
    <property type="match status" value="1"/>
</dbReference>
<evidence type="ECO:0000313" key="15">
    <source>
        <dbReference type="Proteomes" id="UP000789595"/>
    </source>
</evidence>
<dbReference type="InterPro" id="IPR011044">
    <property type="entry name" value="Quino_amine_DH_bsu"/>
</dbReference>
<keyword evidence="8 10" id="KW-0539">Nucleus</keyword>
<dbReference type="InterPro" id="IPR055410">
    <property type="entry name" value="Beta-prop_CAF1B_HIR1"/>
</dbReference>
<keyword evidence="15" id="KW-1185">Reference proteome</keyword>
<keyword evidence="6 10" id="KW-0805">Transcription regulation</keyword>
<keyword evidence="4 10" id="KW-0677">Repeat</keyword>
<comment type="similarity">
    <text evidence="2 10">Belongs to the WD repeat HIR1 family.</text>
</comment>
<dbReference type="InterPro" id="IPR031120">
    <property type="entry name" value="HIR1-like"/>
</dbReference>
<comment type="function">
    <text evidence="10">Required for replication-independent chromatin assembly and for the periodic repression of histone gene transcription during the cell cycle.</text>
</comment>
<keyword evidence="3 9" id="KW-0853">WD repeat</keyword>
<keyword evidence="7 10" id="KW-0804">Transcription</keyword>
<feature type="region of interest" description="Disordered" evidence="11">
    <location>
        <begin position="412"/>
        <end position="455"/>
    </location>
</feature>
<dbReference type="PROSITE" id="PS00678">
    <property type="entry name" value="WD_REPEATS_1"/>
    <property type="match status" value="1"/>
</dbReference>
<dbReference type="GO" id="GO:0000785">
    <property type="term" value="C:chromatin"/>
    <property type="evidence" value="ECO:0007669"/>
    <property type="project" value="TreeGrafter"/>
</dbReference>
<feature type="compositionally biased region" description="Low complexity" evidence="11">
    <location>
        <begin position="436"/>
        <end position="449"/>
    </location>
</feature>
<protein>
    <recommendedName>
        <fullName evidence="10">Protein HIRA</fullName>
    </recommendedName>
</protein>
<evidence type="ECO:0000256" key="3">
    <source>
        <dbReference type="ARBA" id="ARBA00022574"/>
    </source>
</evidence>
<feature type="repeat" description="WD" evidence="9">
    <location>
        <begin position="153"/>
        <end position="184"/>
    </location>
</feature>
<dbReference type="InterPro" id="IPR001680">
    <property type="entry name" value="WD40_rpt"/>
</dbReference>
<dbReference type="Gene3D" id="2.130.10.10">
    <property type="entry name" value="YVTN repeat-like/Quinoprotein amine dehydrogenase"/>
    <property type="match status" value="3"/>
</dbReference>
<dbReference type="EMBL" id="CAKKNE010000005">
    <property type="protein sequence ID" value="CAH0378090.1"/>
    <property type="molecule type" value="Genomic_DNA"/>
</dbReference>
<dbReference type="GO" id="GO:0031491">
    <property type="term" value="F:nucleosome binding"/>
    <property type="evidence" value="ECO:0007669"/>
    <property type="project" value="TreeGrafter"/>
</dbReference>
<feature type="repeat" description="WD" evidence="9">
    <location>
        <begin position="63"/>
        <end position="94"/>
    </location>
</feature>
<dbReference type="GO" id="GO:0006351">
    <property type="term" value="P:DNA-templated transcription"/>
    <property type="evidence" value="ECO:0007669"/>
    <property type="project" value="InterPro"/>
</dbReference>
<evidence type="ECO:0000256" key="9">
    <source>
        <dbReference type="PROSITE-ProRule" id="PRU00221"/>
    </source>
</evidence>
<dbReference type="GO" id="GO:0000417">
    <property type="term" value="C:HIR complex"/>
    <property type="evidence" value="ECO:0007669"/>
    <property type="project" value="TreeGrafter"/>
</dbReference>
<dbReference type="PROSITE" id="PS50294">
    <property type="entry name" value="WD_REPEATS_REGION"/>
    <property type="match status" value="4"/>
</dbReference>
<proteinExistence type="inferred from homology"/>
<evidence type="ECO:0000313" key="14">
    <source>
        <dbReference type="EMBL" id="CAH0378090.1"/>
    </source>
</evidence>
<dbReference type="Pfam" id="PF07569">
    <property type="entry name" value="Hira"/>
    <property type="match status" value="1"/>
</dbReference>
<dbReference type="SMART" id="SM00320">
    <property type="entry name" value="WD40"/>
    <property type="match status" value="7"/>
</dbReference>
<dbReference type="PROSITE" id="PS50082">
    <property type="entry name" value="WD_REPEATS_2"/>
    <property type="match status" value="4"/>
</dbReference>
<dbReference type="InterPro" id="IPR011494">
    <property type="entry name" value="HIRA-like_C"/>
</dbReference>
<dbReference type="GO" id="GO:0005634">
    <property type="term" value="C:nucleus"/>
    <property type="evidence" value="ECO:0007669"/>
    <property type="project" value="UniProtKB-SubCell"/>
</dbReference>
<dbReference type="PANTHER" id="PTHR13831:SF0">
    <property type="entry name" value="PROTEIN HIRA"/>
    <property type="match status" value="1"/>
</dbReference>
<accession>A0A8J2SXZ3</accession>
<dbReference type="CDD" id="cd00200">
    <property type="entry name" value="WD40"/>
    <property type="match status" value="1"/>
</dbReference>
<dbReference type="Proteomes" id="UP000789595">
    <property type="component" value="Unassembled WGS sequence"/>
</dbReference>
<dbReference type="OrthoDB" id="1741719at2759"/>
<dbReference type="GO" id="GO:0006338">
    <property type="term" value="P:chromatin remodeling"/>
    <property type="evidence" value="ECO:0007669"/>
    <property type="project" value="InterPro"/>
</dbReference>
<feature type="compositionally biased region" description="Low complexity" evidence="11">
    <location>
        <begin position="416"/>
        <end position="427"/>
    </location>
</feature>
<dbReference type="PANTHER" id="PTHR13831">
    <property type="entry name" value="MEMBER OF THE HIR1 FAMILY OF WD-REPEAT PROTEINS"/>
    <property type="match status" value="1"/>
</dbReference>
<evidence type="ECO:0000259" key="13">
    <source>
        <dbReference type="Pfam" id="PF24105"/>
    </source>
</evidence>
<evidence type="ECO:0000256" key="5">
    <source>
        <dbReference type="ARBA" id="ARBA00022853"/>
    </source>
</evidence>
<organism evidence="14 15">
    <name type="scientific">Pelagomonas calceolata</name>
    <dbReference type="NCBI Taxonomy" id="35677"/>
    <lineage>
        <taxon>Eukaryota</taxon>
        <taxon>Sar</taxon>
        <taxon>Stramenopiles</taxon>
        <taxon>Ochrophyta</taxon>
        <taxon>Pelagophyceae</taxon>
        <taxon>Pelagomonadales</taxon>
        <taxon>Pelagomonadaceae</taxon>
        <taxon>Pelagomonas</taxon>
    </lineage>
</organism>
<feature type="repeat" description="WD" evidence="9">
    <location>
        <begin position="107"/>
        <end position="148"/>
    </location>
</feature>
<dbReference type="SUPFAM" id="SSF50969">
    <property type="entry name" value="YVTN repeat-like/Quinoprotein amine dehydrogenase"/>
    <property type="match status" value="1"/>
</dbReference>
<evidence type="ECO:0000259" key="12">
    <source>
        <dbReference type="Pfam" id="PF07569"/>
    </source>
</evidence>
<feature type="domain" description="CAF1B/HIR1 beta-propeller" evidence="13">
    <location>
        <begin position="30"/>
        <end position="340"/>
    </location>
</feature>
<evidence type="ECO:0000256" key="1">
    <source>
        <dbReference type="ARBA" id="ARBA00004123"/>
    </source>
</evidence>
<dbReference type="InterPro" id="IPR015943">
    <property type="entry name" value="WD40/YVTN_repeat-like_dom_sf"/>
</dbReference>
<dbReference type="AlphaFoldDB" id="A0A8J2SXZ3"/>
<comment type="caution">
    <text evidence="14">The sequence shown here is derived from an EMBL/GenBank/DDBJ whole genome shotgun (WGS) entry which is preliminary data.</text>
</comment>
<keyword evidence="10" id="KW-0678">Repressor</keyword>
<name>A0A8J2SXZ3_9STRA</name>
<comment type="subcellular location">
    <subcellularLocation>
        <location evidence="1 10">Nucleus</location>
    </subcellularLocation>
</comment>
<evidence type="ECO:0000256" key="8">
    <source>
        <dbReference type="ARBA" id="ARBA00023242"/>
    </source>
</evidence>
<gene>
    <name evidence="14" type="ORF">PECAL_5P26070</name>
</gene>
<evidence type="ECO:0000256" key="6">
    <source>
        <dbReference type="ARBA" id="ARBA00023015"/>
    </source>
</evidence>
<evidence type="ECO:0000256" key="4">
    <source>
        <dbReference type="ARBA" id="ARBA00022737"/>
    </source>
</evidence>
<evidence type="ECO:0000256" key="2">
    <source>
        <dbReference type="ARBA" id="ARBA00007306"/>
    </source>
</evidence>
<sequence>MRVFRHFRLHEEDGAAAAVYSVSLNPDGSLLATCGGDKLVRLWSTQLFKSNDDEPAKHLVQSLSKHVKVVTCCAWSSNGSWLASGSDDTQVLLWTNTGASWTRQATLRGHTMDVLDVAWGDDDKVLASCSIDNTVLIWDVSTKSMTMTPKTTLRGHKNWVKGVAWDPTGRFLASAGEDRRVLVWRRDKNASSEFRVEADIRAPFEDVTAQTFFQRLSWAPDGRSLGVPNARKALQATACVLARGKWESVADLVGHRHPVTVVRFSPVLFHGEDDEDQPRSVVAIGGQDATVSVWTSARAKPLVVFRDCFGGAVSDLAWSRNGSLLCASSHDGSTCTFEFDVERDLGKRLSSSDARAHLDAAFAVEGGSNGLSLPNPAEITQQKKEPPKKKRIAPAPVAAPRVNVLKAKKKRIQPTPVGAPMAAAASPPVSPPRPRPVAAAPAVAAAPPSDAVPPPADTTLLTTSLKLDGRELHVQATIADGRAVVVASDQGQRRWRATAPAPAAALTAGFERVVVGGADGSVRILDAACGALLIPPLLVGAPPARLALHSQYVLCVSVDAGVRVWRVDESKAPDQRITNVARTSASPALRVAGGGDIVNASVDAKGVPSLGLACKGDALSRRGACVVCAYDEKADAWLEIADALSSSLPPSPSTTGLLVDAARQASDRDATTAADLLSGDALSRDADALCACLEAKVLCAERLGSASDRDHWVSSYAACLAARGDRRRILALNTRLGRADAERLLFPALAAEGKRHALLAELRETDRMED</sequence>
<feature type="domain" description="Protein HIRA-like C-terminal" evidence="12">
    <location>
        <begin position="530"/>
        <end position="730"/>
    </location>
</feature>
<feature type="repeat" description="WD" evidence="9">
    <location>
        <begin position="12"/>
        <end position="44"/>
    </location>
</feature>
<dbReference type="SUPFAM" id="SSF50978">
    <property type="entry name" value="WD40 repeat-like"/>
    <property type="match status" value="1"/>
</dbReference>
<evidence type="ECO:0000256" key="7">
    <source>
        <dbReference type="ARBA" id="ARBA00023163"/>
    </source>
</evidence>
<dbReference type="GO" id="GO:0006355">
    <property type="term" value="P:regulation of DNA-templated transcription"/>
    <property type="evidence" value="ECO:0007669"/>
    <property type="project" value="InterPro"/>
</dbReference>
<dbReference type="InterPro" id="IPR019775">
    <property type="entry name" value="WD40_repeat_CS"/>
</dbReference>
<evidence type="ECO:0000256" key="11">
    <source>
        <dbReference type="SAM" id="MobiDB-lite"/>
    </source>
</evidence>
<reference evidence="14" key="1">
    <citation type="submission" date="2021-11" db="EMBL/GenBank/DDBJ databases">
        <authorList>
            <consortium name="Genoscope - CEA"/>
            <person name="William W."/>
        </authorList>
    </citation>
    <scope>NUCLEOTIDE SEQUENCE</scope>
</reference>
<dbReference type="InterPro" id="IPR036322">
    <property type="entry name" value="WD40_repeat_dom_sf"/>
</dbReference>
<keyword evidence="5 10" id="KW-0156">Chromatin regulator</keyword>